<accession>A0A1E5V9E1</accession>
<feature type="compositionally biased region" description="Basic and acidic residues" evidence="1">
    <location>
        <begin position="64"/>
        <end position="94"/>
    </location>
</feature>
<sequence length="107" mass="12974">YSPKRRDLSRNLDRDQRSTRSKITDTRGPGRVLTLLKTRLFRLSQRCREIKRVKESKAFRRDLTTRFRERSHQSVKKSEEEGTRSCQPKREKQENQTSLENTHCRRR</sequence>
<evidence type="ECO:0000313" key="3">
    <source>
        <dbReference type="Proteomes" id="UP000095767"/>
    </source>
</evidence>
<dbReference type="AlphaFoldDB" id="A0A1E5V9E1"/>
<evidence type="ECO:0000313" key="2">
    <source>
        <dbReference type="EMBL" id="OEL21687.1"/>
    </source>
</evidence>
<proteinExistence type="predicted"/>
<dbReference type="EMBL" id="LWDX02047379">
    <property type="protein sequence ID" value="OEL21687.1"/>
    <property type="molecule type" value="Genomic_DNA"/>
</dbReference>
<feature type="region of interest" description="Disordered" evidence="1">
    <location>
        <begin position="1"/>
        <end position="30"/>
    </location>
</feature>
<name>A0A1E5V9E1_9POAL</name>
<reference evidence="2 3" key="1">
    <citation type="submission" date="2016-09" db="EMBL/GenBank/DDBJ databases">
        <title>The draft genome of Dichanthelium oligosanthes: A C3 panicoid grass species.</title>
        <authorList>
            <person name="Studer A.J."/>
            <person name="Schnable J.C."/>
            <person name="Brutnell T.P."/>
        </authorList>
    </citation>
    <scope>NUCLEOTIDE SEQUENCE [LARGE SCALE GENOMIC DNA]</scope>
    <source>
        <strain evidence="3">cv. Kellogg 1175</strain>
        <tissue evidence="2">Leaf</tissue>
    </source>
</reference>
<feature type="non-terminal residue" evidence="2">
    <location>
        <position position="1"/>
    </location>
</feature>
<evidence type="ECO:0000256" key="1">
    <source>
        <dbReference type="SAM" id="MobiDB-lite"/>
    </source>
</evidence>
<comment type="caution">
    <text evidence="2">The sequence shown here is derived from an EMBL/GenBank/DDBJ whole genome shotgun (WGS) entry which is preliminary data.</text>
</comment>
<keyword evidence="3" id="KW-1185">Reference proteome</keyword>
<organism evidence="2 3">
    <name type="scientific">Dichanthelium oligosanthes</name>
    <dbReference type="NCBI Taxonomy" id="888268"/>
    <lineage>
        <taxon>Eukaryota</taxon>
        <taxon>Viridiplantae</taxon>
        <taxon>Streptophyta</taxon>
        <taxon>Embryophyta</taxon>
        <taxon>Tracheophyta</taxon>
        <taxon>Spermatophyta</taxon>
        <taxon>Magnoliopsida</taxon>
        <taxon>Liliopsida</taxon>
        <taxon>Poales</taxon>
        <taxon>Poaceae</taxon>
        <taxon>PACMAD clade</taxon>
        <taxon>Panicoideae</taxon>
        <taxon>Panicodae</taxon>
        <taxon>Paniceae</taxon>
        <taxon>Dichantheliinae</taxon>
        <taxon>Dichanthelium</taxon>
    </lineage>
</organism>
<feature type="compositionally biased region" description="Basic and acidic residues" evidence="1">
    <location>
        <begin position="1"/>
        <end position="25"/>
    </location>
</feature>
<dbReference type="Proteomes" id="UP000095767">
    <property type="component" value="Unassembled WGS sequence"/>
</dbReference>
<gene>
    <name evidence="2" type="ORF">BAE44_0017296</name>
</gene>
<feature type="region of interest" description="Disordered" evidence="1">
    <location>
        <begin position="64"/>
        <end position="107"/>
    </location>
</feature>
<protein>
    <submittedName>
        <fullName evidence="2">Uncharacterized protein</fullName>
    </submittedName>
</protein>